<organism evidence="1 2">
    <name type="scientific">Anaerococcus octavius</name>
    <dbReference type="NCBI Taxonomy" id="54007"/>
    <lineage>
        <taxon>Bacteria</taxon>
        <taxon>Bacillati</taxon>
        <taxon>Bacillota</taxon>
        <taxon>Tissierellia</taxon>
        <taxon>Tissierellales</taxon>
        <taxon>Peptoniphilaceae</taxon>
        <taxon>Anaerococcus</taxon>
    </lineage>
</organism>
<comment type="caution">
    <text evidence="1">The sequence shown here is derived from an EMBL/GenBank/DDBJ whole genome shotgun (WGS) entry which is preliminary data.</text>
</comment>
<dbReference type="NCBIfam" id="TIGR00099">
    <property type="entry name" value="Cof-subfamily"/>
    <property type="match status" value="1"/>
</dbReference>
<dbReference type="InterPro" id="IPR000150">
    <property type="entry name" value="Cof"/>
</dbReference>
<dbReference type="Pfam" id="PF08282">
    <property type="entry name" value="Hydrolase_3"/>
    <property type="match status" value="1"/>
</dbReference>
<keyword evidence="1" id="KW-0378">Hydrolase</keyword>
<dbReference type="Gene3D" id="3.40.50.1000">
    <property type="entry name" value="HAD superfamily/HAD-like"/>
    <property type="match status" value="1"/>
</dbReference>
<proteinExistence type="predicted"/>
<dbReference type="PROSITE" id="PS01228">
    <property type="entry name" value="COF_1"/>
    <property type="match status" value="1"/>
</dbReference>
<dbReference type="PANTHER" id="PTHR10000">
    <property type="entry name" value="PHOSPHOSERINE PHOSPHATASE"/>
    <property type="match status" value="1"/>
</dbReference>
<dbReference type="InterPro" id="IPR036412">
    <property type="entry name" value="HAD-like_sf"/>
</dbReference>
<evidence type="ECO:0000313" key="2">
    <source>
        <dbReference type="Proteomes" id="UP000234335"/>
    </source>
</evidence>
<dbReference type="PANTHER" id="PTHR10000:SF8">
    <property type="entry name" value="HAD SUPERFAMILY HYDROLASE-LIKE, TYPE 3"/>
    <property type="match status" value="1"/>
</dbReference>
<dbReference type="GO" id="GO:0000287">
    <property type="term" value="F:magnesium ion binding"/>
    <property type="evidence" value="ECO:0007669"/>
    <property type="project" value="TreeGrafter"/>
</dbReference>
<dbReference type="RefSeq" id="WP_101539566.1">
    <property type="nucleotide sequence ID" value="NZ_CALTZC010000011.1"/>
</dbReference>
<dbReference type="NCBIfam" id="TIGR01484">
    <property type="entry name" value="HAD-SF-IIB"/>
    <property type="match status" value="1"/>
</dbReference>
<keyword evidence="2" id="KW-1185">Reference proteome</keyword>
<dbReference type="GO" id="GO:0005829">
    <property type="term" value="C:cytosol"/>
    <property type="evidence" value="ECO:0007669"/>
    <property type="project" value="TreeGrafter"/>
</dbReference>
<dbReference type="SFLD" id="SFLDG01144">
    <property type="entry name" value="C2.B.4:_PGP_Like"/>
    <property type="match status" value="1"/>
</dbReference>
<dbReference type="InterPro" id="IPR006379">
    <property type="entry name" value="HAD-SF_hydro_IIB"/>
</dbReference>
<dbReference type="Proteomes" id="UP000234335">
    <property type="component" value="Unassembled WGS sequence"/>
</dbReference>
<dbReference type="SUPFAM" id="SSF56784">
    <property type="entry name" value="HAD-like"/>
    <property type="match status" value="1"/>
</dbReference>
<sequence length="266" mass="29635">MKLIAVDVDGTLLNSNNEISEKTKDALIRAGEAGHKVVIVSGRPTAAVIHIAKELEFEKYGGLLSNYNGGSITNFKTGEVISNHTLDLNLAKKILAETKDLPLEIIIPKEDYIISDRQNKFLDYERDLLKVDTEAVEDLRENIDFSPNKIIFASDPEILEEYLPFLSDTYGATTAQVRSQRIYYEIMPQGLSKGESLLEISNYYGIDQKDIIAFGDELNDETMIEVAGTGVAMGNAVEKIKEIADYITLSNDEDGIADYLEKFILE</sequence>
<dbReference type="CDD" id="cd07516">
    <property type="entry name" value="HAD_Pase"/>
    <property type="match status" value="1"/>
</dbReference>
<reference evidence="1 2" key="1">
    <citation type="submission" date="2017-12" db="EMBL/GenBank/DDBJ databases">
        <title>Phylogenetic diversity of female urinary microbiome.</title>
        <authorList>
            <person name="Thomas-White K."/>
            <person name="Wolfe A.J."/>
        </authorList>
    </citation>
    <scope>NUCLEOTIDE SEQUENCE [LARGE SCALE GENOMIC DNA]</scope>
    <source>
        <strain evidence="1 2">UMB0119</strain>
    </source>
</reference>
<evidence type="ECO:0000313" key="1">
    <source>
        <dbReference type="EMBL" id="PKZ17406.1"/>
    </source>
</evidence>
<dbReference type="GO" id="GO:0016791">
    <property type="term" value="F:phosphatase activity"/>
    <property type="evidence" value="ECO:0007669"/>
    <property type="project" value="TreeGrafter"/>
</dbReference>
<dbReference type="EMBL" id="PKGS01000001">
    <property type="protein sequence ID" value="PKZ17406.1"/>
    <property type="molecule type" value="Genomic_DNA"/>
</dbReference>
<accession>A0A2I1MBA0</accession>
<dbReference type="SFLD" id="SFLDS00003">
    <property type="entry name" value="Haloacid_Dehalogenase"/>
    <property type="match status" value="1"/>
</dbReference>
<protein>
    <submittedName>
        <fullName evidence="1">Cof-type HAD-IIB family hydrolase</fullName>
    </submittedName>
</protein>
<dbReference type="Gene3D" id="3.30.1240.10">
    <property type="match status" value="1"/>
</dbReference>
<dbReference type="AlphaFoldDB" id="A0A2I1MBA0"/>
<dbReference type="InterPro" id="IPR023214">
    <property type="entry name" value="HAD_sf"/>
</dbReference>
<name>A0A2I1MBA0_9FIRM</name>
<dbReference type="SFLD" id="SFLDG01140">
    <property type="entry name" value="C2.B:_Phosphomannomutase_and_P"/>
    <property type="match status" value="1"/>
</dbReference>
<gene>
    <name evidence="1" type="ORF">CYJ34_01480</name>
</gene>